<feature type="non-terminal residue" evidence="1">
    <location>
        <position position="68"/>
    </location>
</feature>
<organism evidence="1 2">
    <name type="scientific">Racocetra persica</name>
    <dbReference type="NCBI Taxonomy" id="160502"/>
    <lineage>
        <taxon>Eukaryota</taxon>
        <taxon>Fungi</taxon>
        <taxon>Fungi incertae sedis</taxon>
        <taxon>Mucoromycota</taxon>
        <taxon>Glomeromycotina</taxon>
        <taxon>Glomeromycetes</taxon>
        <taxon>Diversisporales</taxon>
        <taxon>Gigasporaceae</taxon>
        <taxon>Racocetra</taxon>
    </lineage>
</organism>
<comment type="caution">
    <text evidence="1">The sequence shown here is derived from an EMBL/GenBank/DDBJ whole genome shotgun (WGS) entry which is preliminary data.</text>
</comment>
<feature type="non-terminal residue" evidence="1">
    <location>
        <position position="1"/>
    </location>
</feature>
<keyword evidence="2" id="KW-1185">Reference proteome</keyword>
<reference evidence="1" key="1">
    <citation type="submission" date="2021-06" db="EMBL/GenBank/DDBJ databases">
        <authorList>
            <person name="Kallberg Y."/>
            <person name="Tangrot J."/>
            <person name="Rosling A."/>
        </authorList>
    </citation>
    <scope>NUCLEOTIDE SEQUENCE</scope>
    <source>
        <strain evidence="1">MA461A</strain>
    </source>
</reference>
<dbReference type="Proteomes" id="UP000789920">
    <property type="component" value="Unassembled WGS sequence"/>
</dbReference>
<evidence type="ECO:0000313" key="1">
    <source>
        <dbReference type="EMBL" id="CAG8848902.1"/>
    </source>
</evidence>
<proteinExistence type="predicted"/>
<name>A0ACA9SUL2_9GLOM</name>
<gene>
    <name evidence="1" type="ORF">RPERSI_LOCUS35350</name>
</gene>
<evidence type="ECO:0000313" key="2">
    <source>
        <dbReference type="Proteomes" id="UP000789920"/>
    </source>
</evidence>
<sequence>IFLYRNPRPAKNVSPDAYPKMFSETSKVKETFTKLRKVLEKQIKFLKEIGAAGVEMTIPSHENEQLFK</sequence>
<protein>
    <submittedName>
        <fullName evidence="1">28062_t:CDS:1</fullName>
    </submittedName>
</protein>
<accession>A0ACA9SUL2</accession>
<dbReference type="EMBL" id="CAJVQC010162855">
    <property type="protein sequence ID" value="CAG8848902.1"/>
    <property type="molecule type" value="Genomic_DNA"/>
</dbReference>